<organism evidence="1 2">
    <name type="scientific">Enterobacter agglomerans</name>
    <name type="common">Erwinia herbicola</name>
    <name type="synonym">Pantoea agglomerans</name>
    <dbReference type="NCBI Taxonomy" id="549"/>
    <lineage>
        <taxon>Bacteria</taxon>
        <taxon>Pseudomonadati</taxon>
        <taxon>Pseudomonadota</taxon>
        <taxon>Gammaproteobacteria</taxon>
        <taxon>Enterobacterales</taxon>
        <taxon>Erwiniaceae</taxon>
        <taxon>Pantoea</taxon>
        <taxon>Pantoea agglomerans group</taxon>
    </lineage>
</organism>
<sequence>MFKVKLRFLRQVANLEAWLRTRFPFDIFIDAGHDAQQGRFTRAVQAEYANFCAREEAERDVFQDMSLRRNHFADAMHAIDELSHVGLSLWVCWSFE</sequence>
<dbReference type="Proteomes" id="UP000254640">
    <property type="component" value="Unassembled WGS sequence"/>
</dbReference>
<name>A0A379AMP3_ENTAG</name>
<dbReference type="EMBL" id="UGSO01000001">
    <property type="protein sequence ID" value="SUB18540.1"/>
    <property type="molecule type" value="Genomic_DNA"/>
</dbReference>
<protein>
    <submittedName>
        <fullName evidence="1">Uncharacterized protein</fullName>
    </submittedName>
</protein>
<reference evidence="1 2" key="1">
    <citation type="submission" date="2018-06" db="EMBL/GenBank/DDBJ databases">
        <authorList>
            <consortium name="Pathogen Informatics"/>
            <person name="Doyle S."/>
        </authorList>
    </citation>
    <scope>NUCLEOTIDE SEQUENCE [LARGE SCALE GENOMIC DNA]</scope>
    <source>
        <strain evidence="1 2">NCTC9381</strain>
    </source>
</reference>
<keyword evidence="2" id="KW-1185">Reference proteome</keyword>
<accession>A0A379AMP3</accession>
<evidence type="ECO:0000313" key="2">
    <source>
        <dbReference type="Proteomes" id="UP000254640"/>
    </source>
</evidence>
<evidence type="ECO:0000313" key="1">
    <source>
        <dbReference type="EMBL" id="SUB18540.1"/>
    </source>
</evidence>
<gene>
    <name evidence="1" type="ORF">NCTC9381_04500</name>
</gene>
<proteinExistence type="predicted"/>
<dbReference type="AlphaFoldDB" id="A0A379AMP3"/>